<dbReference type="AlphaFoldDB" id="A0A0J7Y5V0"/>
<organism evidence="1 2">
    <name type="scientific">Sphingobium cupriresistens LL01</name>
    <dbReference type="NCBI Taxonomy" id="1420583"/>
    <lineage>
        <taxon>Bacteria</taxon>
        <taxon>Pseudomonadati</taxon>
        <taxon>Pseudomonadota</taxon>
        <taxon>Alphaproteobacteria</taxon>
        <taxon>Sphingomonadales</taxon>
        <taxon>Sphingomonadaceae</taxon>
        <taxon>Sphingobium</taxon>
    </lineage>
</organism>
<gene>
    <name evidence="1" type="ORF">V473_07055</name>
</gene>
<proteinExistence type="predicted"/>
<evidence type="ECO:0000313" key="2">
    <source>
        <dbReference type="Proteomes" id="UP000052232"/>
    </source>
</evidence>
<protein>
    <submittedName>
        <fullName evidence="1">Uncharacterized protein</fullName>
    </submittedName>
</protein>
<dbReference type="EMBL" id="JACT01000001">
    <property type="protein sequence ID" value="KMS58768.1"/>
    <property type="molecule type" value="Genomic_DNA"/>
</dbReference>
<sequence>MSRLEPQLNSVISVDCADNKFSVIRDIIARGEGLKLNSAVIIKIGTRVFGGVFGHGIMILDRFLSAVIQAFGVASGNFIMASHAQQGASAMSPFYNNSFGHG</sequence>
<dbReference type="STRING" id="1420583.V473_07055"/>
<evidence type="ECO:0000313" key="1">
    <source>
        <dbReference type="EMBL" id="KMS58768.1"/>
    </source>
</evidence>
<reference evidence="1 2" key="1">
    <citation type="journal article" date="2015" name="G3 (Bethesda)">
        <title>Insights into Ongoing Evolution of the Hexachlorocyclohexane Catabolic Pathway from Comparative Genomics of Ten Sphingomonadaceae Strains.</title>
        <authorList>
            <person name="Pearce S.L."/>
            <person name="Oakeshott J.G."/>
            <person name="Pandey G."/>
        </authorList>
    </citation>
    <scope>NUCLEOTIDE SEQUENCE [LARGE SCALE GENOMIC DNA]</scope>
    <source>
        <strain evidence="1 2">LL01</strain>
    </source>
</reference>
<dbReference type="RefSeq" id="WP_066601811.1">
    <property type="nucleotide sequence ID" value="NZ_KQ130434.1"/>
</dbReference>
<keyword evidence="2" id="KW-1185">Reference proteome</keyword>
<comment type="caution">
    <text evidence="1">The sequence shown here is derived from an EMBL/GenBank/DDBJ whole genome shotgun (WGS) entry which is preliminary data.</text>
</comment>
<dbReference type="PATRIC" id="fig|1420583.3.peg.1420"/>
<accession>A0A0J7Y5V0</accession>
<name>A0A0J7Y5V0_9SPHN</name>
<dbReference type="Proteomes" id="UP000052232">
    <property type="component" value="Unassembled WGS sequence"/>
</dbReference>